<reference evidence="7" key="1">
    <citation type="submission" date="2020-08" db="EMBL/GenBank/DDBJ databases">
        <title>Multicomponent nature underlies the extraordinary mechanical properties of spider dragline silk.</title>
        <authorList>
            <person name="Kono N."/>
            <person name="Nakamura H."/>
            <person name="Mori M."/>
            <person name="Yoshida Y."/>
            <person name="Ohtoshi R."/>
            <person name="Malay A.D."/>
            <person name="Moran D.A.P."/>
            <person name="Tomita M."/>
            <person name="Numata K."/>
            <person name="Arakawa K."/>
        </authorList>
    </citation>
    <scope>NUCLEOTIDE SEQUENCE</scope>
</reference>
<dbReference type="AlphaFoldDB" id="A0A8X6YMB5"/>
<keyword evidence="5" id="KW-0503">Monooxygenase</keyword>
<dbReference type="GO" id="GO:0050660">
    <property type="term" value="F:flavin adenine dinucleotide binding"/>
    <property type="evidence" value="ECO:0007669"/>
    <property type="project" value="InterPro"/>
</dbReference>
<accession>A0A8X6YMB5</accession>
<dbReference type="PRINTS" id="PR00419">
    <property type="entry name" value="ADXRDTASE"/>
</dbReference>
<keyword evidence="4 5" id="KW-0560">Oxidoreductase</keyword>
<protein>
    <recommendedName>
        <fullName evidence="5">Flavin-containing monooxygenase</fullName>
        <ecNumber evidence="5">1.-.-.-</ecNumber>
    </recommendedName>
</protein>
<dbReference type="SUPFAM" id="SSF51905">
    <property type="entry name" value="FAD/NAD(P)-binding domain"/>
    <property type="match status" value="1"/>
</dbReference>
<dbReference type="Proteomes" id="UP000886998">
    <property type="component" value="Unassembled WGS sequence"/>
</dbReference>
<dbReference type="InterPro" id="IPR020946">
    <property type="entry name" value="Flavin_mOase-like"/>
</dbReference>
<dbReference type="Gene3D" id="3.50.50.60">
    <property type="entry name" value="FAD/NAD(P)-binding domain"/>
    <property type="match status" value="1"/>
</dbReference>
<organism evidence="7 8">
    <name type="scientific">Trichonephila inaurata madagascariensis</name>
    <dbReference type="NCBI Taxonomy" id="2747483"/>
    <lineage>
        <taxon>Eukaryota</taxon>
        <taxon>Metazoa</taxon>
        <taxon>Ecdysozoa</taxon>
        <taxon>Arthropoda</taxon>
        <taxon>Chelicerata</taxon>
        <taxon>Arachnida</taxon>
        <taxon>Araneae</taxon>
        <taxon>Araneomorphae</taxon>
        <taxon>Entelegynae</taxon>
        <taxon>Araneoidea</taxon>
        <taxon>Nephilidae</taxon>
        <taxon>Trichonephila</taxon>
        <taxon>Trichonephila inaurata</taxon>
    </lineage>
</organism>
<evidence type="ECO:0000256" key="1">
    <source>
        <dbReference type="ARBA" id="ARBA00009183"/>
    </source>
</evidence>
<dbReference type="EMBL" id="BMAV01020824">
    <property type="protein sequence ID" value="GFY74562.1"/>
    <property type="molecule type" value="Genomic_DNA"/>
</dbReference>
<evidence type="ECO:0000256" key="6">
    <source>
        <dbReference type="SAM" id="MobiDB-lite"/>
    </source>
</evidence>
<evidence type="ECO:0000313" key="7">
    <source>
        <dbReference type="EMBL" id="GFY74562.1"/>
    </source>
</evidence>
<proteinExistence type="inferred from homology"/>
<dbReference type="EC" id="1.-.-.-" evidence="5"/>
<comment type="similarity">
    <text evidence="1 5">Belongs to the FMO family.</text>
</comment>
<evidence type="ECO:0000313" key="8">
    <source>
        <dbReference type="Proteomes" id="UP000886998"/>
    </source>
</evidence>
<dbReference type="InterPro" id="IPR036188">
    <property type="entry name" value="FAD/NAD-bd_sf"/>
</dbReference>
<sequence>MSVYKRVAIIGAGPAGLQAIKNLKEEGLEPVCFERTGHLEGLWRCICVAAWILLRVGPNGLPLDVVYLKRWVHLLADYHHTTSFCYVTEKRISERLDQSKTEAGGMEPAPSGGDVLPIAAEPRFGAPKNISKKGGRV</sequence>
<dbReference type="PANTHER" id="PTHR23023">
    <property type="entry name" value="DIMETHYLANILINE MONOOXYGENASE"/>
    <property type="match status" value="1"/>
</dbReference>
<gene>
    <name evidence="7" type="ORF">TNIN_303011</name>
</gene>
<keyword evidence="8" id="KW-1185">Reference proteome</keyword>
<dbReference type="Pfam" id="PF00743">
    <property type="entry name" value="FMO-like"/>
    <property type="match status" value="1"/>
</dbReference>
<evidence type="ECO:0000256" key="3">
    <source>
        <dbReference type="ARBA" id="ARBA00022827"/>
    </source>
</evidence>
<dbReference type="GO" id="GO:0050661">
    <property type="term" value="F:NADP binding"/>
    <property type="evidence" value="ECO:0007669"/>
    <property type="project" value="InterPro"/>
</dbReference>
<comment type="caution">
    <text evidence="7">The sequence shown here is derived from an EMBL/GenBank/DDBJ whole genome shotgun (WGS) entry which is preliminary data.</text>
</comment>
<dbReference type="GO" id="GO:0004499">
    <property type="term" value="F:N,N-dimethylaniline monooxygenase activity"/>
    <property type="evidence" value="ECO:0007669"/>
    <property type="project" value="InterPro"/>
</dbReference>
<dbReference type="InterPro" id="IPR050346">
    <property type="entry name" value="FMO-like"/>
</dbReference>
<feature type="region of interest" description="Disordered" evidence="6">
    <location>
        <begin position="97"/>
        <end position="137"/>
    </location>
</feature>
<keyword evidence="2 5" id="KW-0285">Flavoprotein</keyword>
<name>A0A8X6YMB5_9ARAC</name>
<evidence type="ECO:0000256" key="2">
    <source>
        <dbReference type="ARBA" id="ARBA00022630"/>
    </source>
</evidence>
<keyword evidence="3 5" id="KW-0274">FAD</keyword>
<evidence type="ECO:0000256" key="4">
    <source>
        <dbReference type="ARBA" id="ARBA00023002"/>
    </source>
</evidence>
<comment type="cofactor">
    <cofactor evidence="5">
        <name>FAD</name>
        <dbReference type="ChEBI" id="CHEBI:57692"/>
    </cofactor>
</comment>
<evidence type="ECO:0000256" key="5">
    <source>
        <dbReference type="RuleBase" id="RU361177"/>
    </source>
</evidence>
<dbReference type="OrthoDB" id="66881at2759"/>